<reference evidence="1" key="1">
    <citation type="submission" date="2019-07" db="EMBL/GenBank/DDBJ databases">
        <authorList>
            <person name="Dittberner H."/>
        </authorList>
    </citation>
    <scope>NUCLEOTIDE SEQUENCE [LARGE SCALE GENOMIC DNA]</scope>
</reference>
<name>A0A565BGL6_9BRAS</name>
<proteinExistence type="predicted"/>
<organism evidence="1 2">
    <name type="scientific">Arabis nemorensis</name>
    <dbReference type="NCBI Taxonomy" id="586526"/>
    <lineage>
        <taxon>Eukaryota</taxon>
        <taxon>Viridiplantae</taxon>
        <taxon>Streptophyta</taxon>
        <taxon>Embryophyta</taxon>
        <taxon>Tracheophyta</taxon>
        <taxon>Spermatophyta</taxon>
        <taxon>Magnoliopsida</taxon>
        <taxon>eudicotyledons</taxon>
        <taxon>Gunneridae</taxon>
        <taxon>Pentapetalae</taxon>
        <taxon>rosids</taxon>
        <taxon>malvids</taxon>
        <taxon>Brassicales</taxon>
        <taxon>Brassicaceae</taxon>
        <taxon>Arabideae</taxon>
        <taxon>Arabis</taxon>
    </lineage>
</organism>
<evidence type="ECO:0000313" key="1">
    <source>
        <dbReference type="EMBL" id="VVB00795.1"/>
    </source>
</evidence>
<comment type="caution">
    <text evidence="1">The sequence shown here is derived from an EMBL/GenBank/DDBJ whole genome shotgun (WGS) entry which is preliminary data.</text>
</comment>
<evidence type="ECO:0000313" key="2">
    <source>
        <dbReference type="Proteomes" id="UP000489600"/>
    </source>
</evidence>
<dbReference type="Proteomes" id="UP000489600">
    <property type="component" value="Unassembled WGS sequence"/>
</dbReference>
<dbReference type="AlphaFoldDB" id="A0A565BGL6"/>
<gene>
    <name evidence="1" type="ORF">ANE_LOCUS11239</name>
</gene>
<dbReference type="EMBL" id="CABITT030000004">
    <property type="protein sequence ID" value="VVB00795.1"/>
    <property type="molecule type" value="Genomic_DNA"/>
</dbReference>
<keyword evidence="2" id="KW-1185">Reference proteome</keyword>
<sequence length="72" mass="8106">MKSPISLKLHRVNLRRFLVRNFEIAGSNSGGDIVINGGDLDEPELLRRKTKSKLMTTTLILETIDATKCLCY</sequence>
<accession>A0A565BGL6</accession>
<protein>
    <submittedName>
        <fullName evidence="1">Uncharacterized protein</fullName>
    </submittedName>
</protein>